<protein>
    <submittedName>
        <fullName evidence="1">Uncharacterized protein</fullName>
    </submittedName>
</protein>
<evidence type="ECO:0000313" key="1">
    <source>
        <dbReference type="EMBL" id="VEL09203.1"/>
    </source>
</evidence>
<dbReference type="EMBL" id="CAAALY010005738">
    <property type="protein sequence ID" value="VEL09203.1"/>
    <property type="molecule type" value="Genomic_DNA"/>
</dbReference>
<organism evidence="1 2">
    <name type="scientific">Protopolystoma xenopodis</name>
    <dbReference type="NCBI Taxonomy" id="117903"/>
    <lineage>
        <taxon>Eukaryota</taxon>
        <taxon>Metazoa</taxon>
        <taxon>Spiralia</taxon>
        <taxon>Lophotrochozoa</taxon>
        <taxon>Platyhelminthes</taxon>
        <taxon>Monogenea</taxon>
        <taxon>Polyopisthocotylea</taxon>
        <taxon>Polystomatidea</taxon>
        <taxon>Polystomatidae</taxon>
        <taxon>Protopolystoma</taxon>
    </lineage>
</organism>
<dbReference type="AlphaFoldDB" id="A0A3S5CCA1"/>
<evidence type="ECO:0000313" key="2">
    <source>
        <dbReference type="Proteomes" id="UP000784294"/>
    </source>
</evidence>
<keyword evidence="2" id="KW-1185">Reference proteome</keyword>
<name>A0A3S5CCA1_9PLAT</name>
<dbReference type="Proteomes" id="UP000784294">
    <property type="component" value="Unassembled WGS sequence"/>
</dbReference>
<sequence>MYSSIRQGRLSDCEYILQHFLETAKKTDQPQHLAIAHLALARFFSIVKRPKASDLVSTAVWDESFSSSADKKVNALGKLDPEQTSTEREVTGLHLLPSGTDEAAVEHASHSYRLARAIEPSSAQTQAARLWMGVASAHRSVNT</sequence>
<comment type="caution">
    <text evidence="1">The sequence shown here is derived from an EMBL/GenBank/DDBJ whole genome shotgun (WGS) entry which is preliminary data.</text>
</comment>
<gene>
    <name evidence="1" type="ORF">PXEA_LOCUS2643</name>
</gene>
<accession>A0A3S5CCA1</accession>
<proteinExistence type="predicted"/>
<reference evidence="1" key="1">
    <citation type="submission" date="2018-11" db="EMBL/GenBank/DDBJ databases">
        <authorList>
            <consortium name="Pathogen Informatics"/>
        </authorList>
    </citation>
    <scope>NUCLEOTIDE SEQUENCE</scope>
</reference>